<evidence type="ECO:0000256" key="2">
    <source>
        <dbReference type="ARBA" id="ARBA00004496"/>
    </source>
</evidence>
<feature type="active site" description="Proton acceptor" evidence="14">
    <location>
        <position position="896"/>
    </location>
</feature>
<comment type="similarity">
    <text evidence="14">Belongs to the phosphofructokinase type A (PFKA) family. ATP-dependent PFK group I subfamily. Eukaryotic two domain clade 'E' sub-subfamily.</text>
</comment>
<feature type="binding site" evidence="14">
    <location>
        <position position="849"/>
    </location>
    <ligand>
        <name>Mg(2+)</name>
        <dbReference type="ChEBI" id="CHEBI:18420"/>
        <note>catalytic</note>
    </ligand>
</feature>
<dbReference type="FunFam" id="3.40.50.460:FF:000007">
    <property type="entry name" value="ATP-dependent 6-phosphofructokinase"/>
    <property type="match status" value="1"/>
</dbReference>
<comment type="function">
    <text evidence="15">Component of the Mediator complex, a coactivator involved in the regulated transcription of nearly all RNA polymerase II-dependent genes. Mediator functions as a bridge to convey information from gene-specific regulatory proteins to the basal RNA polymerase II transcription machinery. Mediator is recruited to promoters by direct interactions with regulatory proteins and serves as a scaffold for the assembly of a functional preinitiation complex with RNA polymerase II and the general transcription factors.</text>
</comment>
<comment type="subcellular location">
    <subcellularLocation>
        <location evidence="2 14">Cytoplasm</location>
    </subcellularLocation>
    <subcellularLocation>
        <location evidence="15">Nucleus</location>
    </subcellularLocation>
</comment>
<comment type="function">
    <text evidence="14">Catalyzes the phosphorylation of D-fructose 6-phosphate to fructose 1,6-bisphosphate by ATP, the first committing step of glycolysis.</text>
</comment>
<comment type="similarity">
    <text evidence="15">Belongs to the Mediator complex subunit 17 family.</text>
</comment>
<feature type="binding site" description="in other chain" evidence="14">
    <location>
        <begin position="1405"/>
        <end position="1408"/>
    </location>
    <ligand>
        <name>beta-D-fructose 2,6-bisphosphate</name>
        <dbReference type="ChEBI" id="CHEBI:58579"/>
        <note>allosteric activator; ligand shared between dimeric partners</note>
    </ligand>
</feature>
<evidence type="ECO:0000256" key="8">
    <source>
        <dbReference type="ARBA" id="ARBA00022741"/>
    </source>
</evidence>
<feature type="binding site" description="in other chain" evidence="14">
    <location>
        <begin position="938"/>
        <end position="940"/>
    </location>
    <ligand>
        <name>substrate</name>
        <note>ligand shared between dimeric partners</note>
    </ligand>
</feature>
<evidence type="ECO:0000256" key="9">
    <source>
        <dbReference type="ARBA" id="ARBA00022777"/>
    </source>
</evidence>
<dbReference type="GO" id="GO:0016592">
    <property type="term" value="C:mediator complex"/>
    <property type="evidence" value="ECO:0007669"/>
    <property type="project" value="InterPro"/>
</dbReference>
<feature type="binding site" description="in other chain" evidence="14">
    <location>
        <begin position="894"/>
        <end position="896"/>
    </location>
    <ligand>
        <name>substrate</name>
        <note>ligand shared between dimeric partners</note>
    </ligand>
</feature>
<evidence type="ECO:0000256" key="11">
    <source>
        <dbReference type="ARBA" id="ARBA00022842"/>
    </source>
</evidence>
<feature type="binding site" evidence="14">
    <location>
        <position position="755"/>
    </location>
    <ligand>
        <name>ATP</name>
        <dbReference type="ChEBI" id="CHEBI:30616"/>
    </ligand>
</feature>
<dbReference type="SUPFAM" id="SSF53784">
    <property type="entry name" value="Phosphofructokinase"/>
    <property type="match status" value="2"/>
</dbReference>
<keyword evidence="15" id="KW-0804">Transcription</keyword>
<dbReference type="HAMAP" id="MF_03184">
    <property type="entry name" value="Phosphofructokinase_I_E"/>
    <property type="match status" value="1"/>
</dbReference>
<comment type="pathway">
    <text evidence="3 14">Carbohydrate degradation; glycolysis; D-glyceraldehyde 3-phosphate and glycerone phosphate from D-glucose: step 3/4.</text>
</comment>
<evidence type="ECO:0000256" key="16">
    <source>
        <dbReference type="SAM" id="Coils"/>
    </source>
</evidence>
<comment type="catalytic activity">
    <reaction evidence="13 14">
        <text>beta-D-fructose 6-phosphate + ATP = beta-D-fructose 1,6-bisphosphate + ADP + H(+)</text>
        <dbReference type="Rhea" id="RHEA:16109"/>
        <dbReference type="ChEBI" id="CHEBI:15378"/>
        <dbReference type="ChEBI" id="CHEBI:30616"/>
        <dbReference type="ChEBI" id="CHEBI:32966"/>
        <dbReference type="ChEBI" id="CHEBI:57634"/>
        <dbReference type="ChEBI" id="CHEBI:456216"/>
        <dbReference type="EC" id="2.7.1.11"/>
    </reaction>
</comment>
<dbReference type="FunFam" id="3.40.50.460:FF:000008">
    <property type="entry name" value="ATP-dependent 6-phosphofructokinase"/>
    <property type="match status" value="1"/>
</dbReference>
<evidence type="ECO:0000256" key="10">
    <source>
        <dbReference type="ARBA" id="ARBA00022840"/>
    </source>
</evidence>
<evidence type="ECO:0000256" key="6">
    <source>
        <dbReference type="ARBA" id="ARBA00022679"/>
    </source>
</evidence>
<protein>
    <recommendedName>
        <fullName evidence="14">ATP-dependent 6-phosphofructokinase</fullName>
        <shortName evidence="14">ATP-PFK</shortName>
        <shortName evidence="14">Phosphofructokinase</shortName>
        <ecNumber evidence="14">2.7.1.11</ecNumber>
    </recommendedName>
    <alternativeName>
        <fullName evidence="14">Phosphohexokinase</fullName>
    </alternativeName>
</protein>
<keyword evidence="10 14" id="KW-0067">ATP-binding</keyword>
<feature type="domain" description="Phosphofructokinase" evidence="18">
    <location>
        <begin position="1135"/>
        <end position="1430"/>
    </location>
</feature>
<evidence type="ECO:0000313" key="20">
    <source>
        <dbReference type="Proteomes" id="UP001168146"/>
    </source>
</evidence>
<dbReference type="PANTHER" id="PTHR13697">
    <property type="entry name" value="PHOSPHOFRUCTOKINASE"/>
    <property type="match status" value="1"/>
</dbReference>
<feature type="binding site" description="in other chain" evidence="14">
    <location>
        <begin position="1313"/>
        <end position="1315"/>
    </location>
    <ligand>
        <name>beta-D-fructose 2,6-bisphosphate</name>
        <dbReference type="ChEBI" id="CHEBI:58579"/>
        <note>allosteric activator; ligand shared between dimeric partners</note>
    </ligand>
</feature>
<comment type="subunit">
    <text evidence="14">Homotetramer.</text>
</comment>
<dbReference type="PANTHER" id="PTHR13697:SF4">
    <property type="entry name" value="ATP-DEPENDENT 6-PHOSPHOFRUCTOKINASE"/>
    <property type="match status" value="1"/>
</dbReference>
<evidence type="ECO:0000259" key="18">
    <source>
        <dbReference type="Pfam" id="PF00365"/>
    </source>
</evidence>
<comment type="activity regulation">
    <text evidence="14">Allosterically activated by ADP, AMP, or fructose 2,6-bisphosphate, and allosterically inhibited by ATP or citrate.</text>
</comment>
<dbReference type="Proteomes" id="UP001168146">
    <property type="component" value="Unassembled WGS sequence"/>
</dbReference>
<accession>A0AAN6FCD9</accession>
<evidence type="ECO:0000313" key="19">
    <source>
        <dbReference type="EMBL" id="KAK0310874.1"/>
    </source>
</evidence>
<keyword evidence="5 14" id="KW-0021">Allosteric enzyme</keyword>
<comment type="cofactor">
    <cofactor evidence="1 14">
        <name>Mg(2+)</name>
        <dbReference type="ChEBI" id="CHEBI:18420"/>
    </cofactor>
</comment>
<dbReference type="InterPro" id="IPR019313">
    <property type="entry name" value="Mediator_Med17"/>
</dbReference>
<dbReference type="GO" id="GO:0070095">
    <property type="term" value="F:fructose-6-phosphate binding"/>
    <property type="evidence" value="ECO:0007669"/>
    <property type="project" value="TreeGrafter"/>
</dbReference>
<dbReference type="Gene3D" id="3.40.50.450">
    <property type="match status" value="2"/>
</dbReference>
<feature type="region of interest" description="Disordered" evidence="17">
    <location>
        <begin position="1497"/>
        <end position="1528"/>
    </location>
</feature>
<dbReference type="Pfam" id="PF00365">
    <property type="entry name" value="PFK"/>
    <property type="match status" value="2"/>
</dbReference>
<dbReference type="Gene3D" id="6.10.250.2620">
    <property type="match status" value="1"/>
</dbReference>
<dbReference type="InterPro" id="IPR015912">
    <property type="entry name" value="Phosphofructokinase_CS"/>
</dbReference>
<feature type="region of interest" description="C-terminal regulatory PFK domain 2" evidence="14">
    <location>
        <begin position="1135"/>
        <end position="1528"/>
    </location>
</feature>
<dbReference type="EMBL" id="JASUXU010000073">
    <property type="protein sequence ID" value="KAK0310874.1"/>
    <property type="molecule type" value="Genomic_DNA"/>
</dbReference>
<dbReference type="GO" id="GO:0005945">
    <property type="term" value="C:6-phosphofructokinase complex"/>
    <property type="evidence" value="ECO:0007669"/>
    <property type="project" value="TreeGrafter"/>
</dbReference>
<feature type="binding site" description="in other chain" evidence="14">
    <location>
        <position position="1477"/>
    </location>
    <ligand>
        <name>beta-D-fructose 2,6-bisphosphate</name>
        <dbReference type="ChEBI" id="CHEBI:58579"/>
        <note>allosteric activator; ligand shared between dimeric partners</note>
    </ligand>
</feature>
<feature type="binding site" evidence="14">
    <location>
        <position position="931"/>
    </location>
    <ligand>
        <name>substrate</name>
        <note>ligand shared between dimeric partners</note>
    </ligand>
</feature>
<dbReference type="EC" id="2.7.1.11" evidence="14"/>
<feature type="binding site" description="in other chain" evidence="14">
    <location>
        <begin position="1028"/>
        <end position="1031"/>
    </location>
    <ligand>
        <name>substrate</name>
        <note>ligand shared between dimeric partners</note>
    </ligand>
</feature>
<dbReference type="InterPro" id="IPR009161">
    <property type="entry name" value="6-Pfructokinase_euk"/>
</dbReference>
<keyword evidence="12 14" id="KW-0324">Glycolysis</keyword>
<dbReference type="GO" id="GO:0003712">
    <property type="term" value="F:transcription coregulator activity"/>
    <property type="evidence" value="ECO:0007669"/>
    <property type="project" value="InterPro"/>
</dbReference>
<dbReference type="GO" id="GO:0003872">
    <property type="term" value="F:6-phosphofructokinase activity"/>
    <property type="evidence" value="ECO:0007669"/>
    <property type="project" value="UniProtKB-UniRule"/>
</dbReference>
<reference evidence="19" key="1">
    <citation type="submission" date="2021-12" db="EMBL/GenBank/DDBJ databases">
        <title>Black yeast isolated from Biological Soil Crust.</title>
        <authorList>
            <person name="Kurbessoian T."/>
        </authorList>
    </citation>
    <scope>NUCLEOTIDE SEQUENCE</scope>
    <source>
        <strain evidence="19">CCFEE 5208</strain>
    </source>
</reference>
<sequence>MASLMLQPWTHDAPEISSLKDMLARAQRGHFRDITEVSLQEEIAGESALELSESESDDEEEDKDEEPANAKPSTRDDLFKARLEMLRHIDAAHNDVMIALDFVSLLLTHDAPEKGKASISAGLRQEVPIGTLGHDIWHKMPQDKAREAQDKLLATNVRLEGLQQSADGLLAAASRLEDNVRKETRYWDHVLSINDNGWNVCKLPGQQHRLGVTYGFSDSAPEFARRGVAALNATSDGTMVLERGVGSKPRAVRVLLKRGEAVVGCSRIPAVRSDGEVALEARIRRARDSLFDEELYHEMLRESRGQASLGISMKKNVIVLKPNSAESPHATGVVFELVSLDEVEGEADEAREQDSLAQAIALSARMLLSQAHREKVKKRSAVPPPMSERKDERQSLPILRPIMASILHKAAIDEINGCLASIRSLLSAASIEHRIQTAAFAFLKDAEAGSVEDLVSMLMQCWTSEASLAIYDRQTSIRLETTLATSFGTQYTLSNADGRVTKFSSHDELRAACGDVLASELALHLKRGAEGDWECNVREALLVRPDDEQGKGHRVWIALDSEAGVLSLNTPTKKCGTVQPKVLRASGLINLPCNPFKLSPALLHAGTPYACLLYASTLSSTTFPIACPPESRYERVLVRHLDYSSLSPSLNITVIRRGPTAIGRQGVELSSEHRCAEVDSEFRNAARLDHKQEPLAPTPVVSRPLRPLHQTHRNPHYNPAHNRIQPRPGTMAEVNLSPPAVPMTGKRIAVLTSGGDSAGMSGAVRAVVRQTLASGGVAYAVYEGYQGLVDGGSMIKQMRWEDVRGWSSEGGTLIGTARCKAFMERPGRLTAANNMVEKGIDALIICGGDGSLTGADKFRSEWPGLMEELVSSGKRTENEVKHHKHLNIVGLVGSIDNDLSGTDATIGCYSSLERICQSIDYIDATAFSHQRAFVIEVMGRHCGWLALMAGVSCGADFVFCPENPPSENWEEEMCGIIKKHREMGKRKTIVVVAEGAHDRELNHISPTMVKDLLSNKVGLDTRVTTLGHVQRGGPPCAYDRMLATLQGVEAVKAVLESRPDTPSPVICIVENKIVRKPLVDAILKTKEVAANIAKKDFAAAMKGRDAEFEEFLEAFNITTATDKSGMLLPPEKRMRVGIIHVGAPAGGMNAATRAAVAYCLTKGHTPVALYNGFPGLCRHHDDKPLGSVRVLDWLDAETWASRGGSEIGTNRGLPAEDMEKTAECFELYNIEALFVVGGFEAFTAVSQLRKGRQQHEAFKIPMVVLPATVSNNVPGTEYSIGSDTCLNALITYCDAIKQSASASRRRVFVVETQGGASGYIATIAGLAIGAVAVYTPEEGIHLNMLVEDIKFLKESFASDAGHSRSGKIILRNEKASKVYTTELIANIIKEEAAGRFDSRFAVPGHVQQGGTPSPMDRVRAVRFGVKSLQYLEKFIGKSKQEIADDPMSASIIGIRGARVKFSSMEKIEREETDWKDRRPKEEFWMSLIDVVDTLSGRPKTCRTPMPGSPAVSPEVMNGARKANGMSSS</sequence>
<feature type="binding site" description="in other chain" evidence="14">
    <location>
        <position position="994"/>
    </location>
    <ligand>
        <name>substrate</name>
        <note>ligand shared between dimeric partners</note>
    </ligand>
</feature>
<keyword evidence="15" id="KW-0805">Transcription regulation</keyword>
<evidence type="ECO:0000256" key="4">
    <source>
        <dbReference type="ARBA" id="ARBA00022490"/>
    </source>
</evidence>
<keyword evidence="11 14" id="KW-0460">Magnesium</keyword>
<dbReference type="NCBIfam" id="TIGR02478">
    <property type="entry name" value="6PF1K_euk"/>
    <property type="match status" value="1"/>
</dbReference>
<keyword evidence="7 14" id="KW-0479">Metal-binding</keyword>
<dbReference type="GO" id="GO:0046872">
    <property type="term" value="F:metal ion binding"/>
    <property type="evidence" value="ECO:0007669"/>
    <property type="project" value="UniProtKB-KW"/>
</dbReference>
<keyword evidence="15" id="KW-0539">Nucleus</keyword>
<evidence type="ECO:0000256" key="13">
    <source>
        <dbReference type="ARBA" id="ARBA00048070"/>
    </source>
</evidence>
<feature type="region of interest" description="N-terminal catalytic PFK domain 1" evidence="14">
    <location>
        <begin position="1"/>
        <end position="1120"/>
    </location>
</feature>
<evidence type="ECO:0000256" key="15">
    <source>
        <dbReference type="RuleBase" id="RU364140"/>
    </source>
</evidence>
<comment type="subunit">
    <text evidence="15">Component of the Mediator complex.</text>
</comment>
<keyword evidence="15" id="KW-0010">Activator</keyword>
<proteinExistence type="inferred from homology"/>
<evidence type="ECO:0000256" key="5">
    <source>
        <dbReference type="ARBA" id="ARBA00022533"/>
    </source>
</evidence>
<comment type="caution">
    <text evidence="19">The sequence shown here is derived from an EMBL/GenBank/DDBJ whole genome shotgun (WGS) entry which is preliminary data.</text>
</comment>
<gene>
    <name evidence="19" type="primary">PFK1_2</name>
    <name evidence="15" type="synonym">MED17</name>
    <name evidence="19" type="ORF">LTR82_014621</name>
</gene>
<keyword evidence="16" id="KW-0175">Coiled coil</keyword>
<dbReference type="InterPro" id="IPR022953">
    <property type="entry name" value="ATP_PFK"/>
</dbReference>
<dbReference type="InterPro" id="IPR000023">
    <property type="entry name" value="Phosphofructokinase_dom"/>
</dbReference>
<evidence type="ECO:0000256" key="17">
    <source>
        <dbReference type="SAM" id="MobiDB-lite"/>
    </source>
</evidence>
<feature type="compositionally biased region" description="Low complexity" evidence="17">
    <location>
        <begin position="42"/>
        <end position="51"/>
    </location>
</feature>
<keyword evidence="4 14" id="KW-0963">Cytoplasm</keyword>
<feature type="binding site" description="in other chain" evidence="14">
    <location>
        <position position="1211"/>
    </location>
    <ligand>
        <name>beta-D-fructose 2,6-bisphosphate</name>
        <dbReference type="ChEBI" id="CHEBI:58579"/>
        <note>allosteric activator; ligand shared between dimeric partners</note>
    </ligand>
</feature>
<evidence type="ECO:0000256" key="1">
    <source>
        <dbReference type="ARBA" id="ARBA00001946"/>
    </source>
</evidence>
<evidence type="ECO:0000256" key="12">
    <source>
        <dbReference type="ARBA" id="ARBA00023152"/>
    </source>
</evidence>
<feature type="coiled-coil region" evidence="16">
    <location>
        <begin position="145"/>
        <end position="179"/>
    </location>
</feature>
<feature type="binding site" evidence="14">
    <location>
        <position position="1022"/>
    </location>
    <ligand>
        <name>substrate</name>
        <note>ligand shared between dimeric partners</note>
    </ligand>
</feature>
<dbReference type="PRINTS" id="PR00476">
    <property type="entry name" value="PHFRCTKINASE"/>
</dbReference>
<dbReference type="InterPro" id="IPR035966">
    <property type="entry name" value="PKF_sf"/>
</dbReference>
<evidence type="ECO:0000256" key="3">
    <source>
        <dbReference type="ARBA" id="ARBA00004679"/>
    </source>
</evidence>
<dbReference type="GO" id="GO:0016208">
    <property type="term" value="F:AMP binding"/>
    <property type="evidence" value="ECO:0007669"/>
    <property type="project" value="TreeGrafter"/>
</dbReference>
<feature type="binding site" evidence="14">
    <location>
        <begin position="818"/>
        <end position="819"/>
    </location>
    <ligand>
        <name>ATP</name>
        <dbReference type="ChEBI" id="CHEBI:30616"/>
    </ligand>
</feature>
<dbReference type="GO" id="GO:0048029">
    <property type="term" value="F:monosaccharide binding"/>
    <property type="evidence" value="ECO:0007669"/>
    <property type="project" value="TreeGrafter"/>
</dbReference>
<feature type="binding site" evidence="14">
    <location>
        <position position="1399"/>
    </location>
    <ligand>
        <name>beta-D-fructose 2,6-bisphosphate</name>
        <dbReference type="ChEBI" id="CHEBI:58579"/>
        <note>allosteric activator; ligand shared between dimeric partners</note>
    </ligand>
</feature>
<feature type="binding site" evidence="14">
    <location>
        <begin position="848"/>
        <end position="851"/>
    </location>
    <ligand>
        <name>ATP</name>
        <dbReference type="ChEBI" id="CHEBI:30616"/>
    </ligand>
</feature>
<dbReference type="PROSITE" id="PS00433">
    <property type="entry name" value="PHOSPHOFRUCTOKINASE"/>
    <property type="match status" value="2"/>
</dbReference>
<feature type="compositionally biased region" description="Acidic residues" evidence="17">
    <location>
        <begin position="52"/>
        <end position="67"/>
    </location>
</feature>
<dbReference type="Gene3D" id="3.40.50.460">
    <property type="entry name" value="Phosphofructokinase domain"/>
    <property type="match status" value="2"/>
</dbReference>
<keyword evidence="8 14" id="KW-0547">Nucleotide-binding</keyword>
<dbReference type="GO" id="GO:0006002">
    <property type="term" value="P:fructose 6-phosphate metabolic process"/>
    <property type="evidence" value="ECO:0007669"/>
    <property type="project" value="InterPro"/>
</dbReference>
<dbReference type="GO" id="GO:0061621">
    <property type="term" value="P:canonical glycolysis"/>
    <property type="evidence" value="ECO:0007669"/>
    <property type="project" value="TreeGrafter"/>
</dbReference>
<dbReference type="GO" id="GO:0006357">
    <property type="term" value="P:regulation of transcription by RNA polymerase II"/>
    <property type="evidence" value="ECO:0007669"/>
    <property type="project" value="InterPro"/>
</dbReference>
<dbReference type="GO" id="GO:0005739">
    <property type="term" value="C:mitochondrion"/>
    <property type="evidence" value="ECO:0007669"/>
    <property type="project" value="TreeGrafter"/>
</dbReference>
<evidence type="ECO:0000256" key="14">
    <source>
        <dbReference type="HAMAP-Rule" id="MF_03184"/>
    </source>
</evidence>
<organism evidence="19 20">
    <name type="scientific">Friedmanniomyces endolithicus</name>
    <dbReference type="NCBI Taxonomy" id="329885"/>
    <lineage>
        <taxon>Eukaryota</taxon>
        <taxon>Fungi</taxon>
        <taxon>Dikarya</taxon>
        <taxon>Ascomycota</taxon>
        <taxon>Pezizomycotina</taxon>
        <taxon>Dothideomycetes</taxon>
        <taxon>Dothideomycetidae</taxon>
        <taxon>Mycosphaerellales</taxon>
        <taxon>Teratosphaeriaceae</taxon>
        <taxon>Friedmanniomyces</taxon>
    </lineage>
</organism>
<feature type="region of interest" description="Disordered" evidence="17">
    <location>
        <begin position="42"/>
        <end position="76"/>
    </location>
</feature>
<evidence type="ECO:0000256" key="7">
    <source>
        <dbReference type="ARBA" id="ARBA00022723"/>
    </source>
</evidence>
<name>A0AAN6FCD9_9PEZI</name>
<feature type="domain" description="Phosphofructokinase" evidence="18">
    <location>
        <begin position="747"/>
        <end position="1054"/>
    </location>
</feature>
<feature type="binding site" description="in other chain" evidence="14">
    <location>
        <position position="1373"/>
    </location>
    <ligand>
        <name>beta-D-fructose 2,6-bisphosphate</name>
        <dbReference type="ChEBI" id="CHEBI:58579"/>
        <note>allosteric activator; ligand shared between dimeric partners</note>
    </ligand>
</feature>
<dbReference type="GO" id="GO:0005524">
    <property type="term" value="F:ATP binding"/>
    <property type="evidence" value="ECO:0007669"/>
    <property type="project" value="UniProtKB-KW"/>
</dbReference>
<feature type="binding site" evidence="14">
    <location>
        <position position="1306"/>
    </location>
    <ligand>
        <name>beta-D-fructose 2,6-bisphosphate</name>
        <dbReference type="ChEBI" id="CHEBI:58579"/>
        <note>allosteric activator; ligand shared between dimeric partners</note>
    </ligand>
</feature>
<feature type="region of interest" description="Interdomain linker" evidence="14">
    <location>
        <begin position="1121"/>
        <end position="1134"/>
    </location>
</feature>
<dbReference type="Pfam" id="PF10156">
    <property type="entry name" value="Med17"/>
    <property type="match status" value="1"/>
</dbReference>
<keyword evidence="6 14" id="KW-0808">Transferase</keyword>
<dbReference type="GO" id="GO:0030388">
    <property type="term" value="P:fructose 1,6-bisphosphate metabolic process"/>
    <property type="evidence" value="ECO:0007669"/>
    <property type="project" value="TreeGrafter"/>
</dbReference>
<dbReference type="GO" id="GO:0042802">
    <property type="term" value="F:identical protein binding"/>
    <property type="evidence" value="ECO:0007669"/>
    <property type="project" value="TreeGrafter"/>
</dbReference>
<keyword evidence="9 14" id="KW-0418">Kinase</keyword>
<feature type="binding site" description="in other chain" evidence="14">
    <location>
        <begin position="1268"/>
        <end position="1272"/>
    </location>
    <ligand>
        <name>beta-D-fructose 2,6-bisphosphate</name>
        <dbReference type="ChEBI" id="CHEBI:58579"/>
        <note>allosteric activator; ligand shared between dimeric partners</note>
    </ligand>
</feature>